<keyword evidence="4" id="KW-1185">Reference proteome</keyword>
<evidence type="ECO:0000256" key="1">
    <source>
        <dbReference type="ARBA" id="ARBA00022786"/>
    </source>
</evidence>
<gene>
    <name evidence="3" type="ORF">KGF56_004105</name>
</gene>
<dbReference type="EMBL" id="JAHUZD010000138">
    <property type="protein sequence ID" value="KAI3403045.2"/>
    <property type="molecule type" value="Genomic_DNA"/>
</dbReference>
<dbReference type="GeneID" id="73381720"/>
<accession>A0AAI9SUC1</accession>
<feature type="compositionally biased region" description="Low complexity" evidence="2">
    <location>
        <begin position="45"/>
        <end position="56"/>
    </location>
</feature>
<feature type="region of interest" description="Disordered" evidence="2">
    <location>
        <begin position="80"/>
        <end position="117"/>
    </location>
</feature>
<name>A0AAI9SUC1_9ASCO</name>
<dbReference type="RefSeq" id="XP_049178792.1">
    <property type="nucleotide sequence ID" value="XM_049325510.1"/>
</dbReference>
<protein>
    <submittedName>
        <fullName evidence="3">Uncharacterized protein</fullName>
    </submittedName>
</protein>
<feature type="compositionally biased region" description="Polar residues" evidence="2">
    <location>
        <begin position="95"/>
        <end position="104"/>
    </location>
</feature>
<proteinExistence type="predicted"/>
<dbReference type="GO" id="GO:0005680">
    <property type="term" value="C:anaphase-promoting complex"/>
    <property type="evidence" value="ECO:0007669"/>
    <property type="project" value="InterPro"/>
</dbReference>
<dbReference type="Proteomes" id="UP001202479">
    <property type="component" value="Unassembled WGS sequence"/>
</dbReference>
<comment type="caution">
    <text evidence="3">The sequence shown here is derived from an EMBL/GenBank/DDBJ whole genome shotgun (WGS) entry which is preliminary data.</text>
</comment>
<dbReference type="GO" id="GO:0031145">
    <property type="term" value="P:anaphase-promoting complex-dependent catabolic process"/>
    <property type="evidence" value="ECO:0007669"/>
    <property type="project" value="InterPro"/>
</dbReference>
<evidence type="ECO:0000313" key="3">
    <source>
        <dbReference type="EMBL" id="KAI3403045.2"/>
    </source>
</evidence>
<organism evidence="3 4">
    <name type="scientific">Candida oxycetoniae</name>
    <dbReference type="NCBI Taxonomy" id="497107"/>
    <lineage>
        <taxon>Eukaryota</taxon>
        <taxon>Fungi</taxon>
        <taxon>Dikarya</taxon>
        <taxon>Ascomycota</taxon>
        <taxon>Saccharomycotina</taxon>
        <taxon>Pichiomycetes</taxon>
        <taxon>Debaryomycetaceae</taxon>
        <taxon>Candida/Lodderomyces clade</taxon>
        <taxon>Candida</taxon>
    </lineage>
</organism>
<reference evidence="3" key="1">
    <citation type="journal article" date="2022" name="DNA Res.">
        <title>Genome analysis of five recently described species of the CUG-Ser clade uncovers Candida theae as a new hybrid lineage with pathogenic potential in the Candida parapsilosis species complex.</title>
        <authorList>
            <person name="Mixao V."/>
            <person name="Del Olmo V."/>
            <person name="Hegedusova E."/>
            <person name="Saus E."/>
            <person name="Pryszcz L."/>
            <person name="Cillingova A."/>
            <person name="Nosek J."/>
            <person name="Gabaldon T."/>
        </authorList>
    </citation>
    <scope>NUCLEOTIDE SEQUENCE</scope>
    <source>
        <strain evidence="3">CBS 10844</strain>
    </source>
</reference>
<sequence>MLRRDATTIKLSPEDILAYDEYVEQRKHQQEQQEQQRGFGKHLDTTNNSQSQSTTNVTFQNQFRNTGNFSSSNILQEQMGHSYSNEGGNEIVPEYNNSTVSECQTRSKNERIGVVPR</sequence>
<evidence type="ECO:0000256" key="2">
    <source>
        <dbReference type="SAM" id="MobiDB-lite"/>
    </source>
</evidence>
<evidence type="ECO:0000313" key="4">
    <source>
        <dbReference type="Proteomes" id="UP001202479"/>
    </source>
</evidence>
<dbReference type="AlphaFoldDB" id="A0AAI9SUC1"/>
<keyword evidence="1" id="KW-0833">Ubl conjugation pathway</keyword>
<feature type="region of interest" description="Disordered" evidence="2">
    <location>
        <begin position="24"/>
        <end position="56"/>
    </location>
</feature>
<dbReference type="Pfam" id="PF10471">
    <property type="entry name" value="ANAPC_CDC26"/>
    <property type="match status" value="1"/>
</dbReference>
<dbReference type="InterPro" id="IPR018860">
    <property type="entry name" value="APC_suCDC26"/>
</dbReference>